<sequence length="166" mass="18720">MGVKHVMKKKRPDYVDVDIEAFYAETIGGAGGAPRGLERDLITKYFGNGDHVGRGDHDAALKALRAKMEEGTSFKGPDDGQGWIWLVADLNLKVGLDLELRKETPFGKRPVLVARQDNVAEVFDKVDWSVVRRRFNEVLGVRDMFNMFIKREKPTTTDDIIMANLQ</sequence>
<reference evidence="1" key="1">
    <citation type="submission" date="2021-01" db="EMBL/GenBank/DDBJ databases">
        <authorList>
            <person name="Corre E."/>
            <person name="Pelletier E."/>
            <person name="Niang G."/>
            <person name="Scheremetjew M."/>
            <person name="Finn R."/>
            <person name="Kale V."/>
            <person name="Holt S."/>
            <person name="Cochrane G."/>
            <person name="Meng A."/>
            <person name="Brown T."/>
            <person name="Cohen L."/>
        </authorList>
    </citation>
    <scope>NUCLEOTIDE SEQUENCE</scope>
    <source>
        <strain evidence="1">RCC3387</strain>
    </source>
</reference>
<accession>A0A7S2PB35</accession>
<proteinExistence type="predicted"/>
<dbReference type="InterPro" id="IPR036314">
    <property type="entry name" value="SOD_C_sf"/>
</dbReference>
<organism evidence="1">
    <name type="scientific">Zooxanthella nutricula</name>
    <dbReference type="NCBI Taxonomy" id="1333877"/>
    <lineage>
        <taxon>Eukaryota</taxon>
        <taxon>Sar</taxon>
        <taxon>Alveolata</taxon>
        <taxon>Dinophyceae</taxon>
        <taxon>Peridiniales</taxon>
        <taxon>Peridiniales incertae sedis</taxon>
        <taxon>Zooxanthella</taxon>
    </lineage>
</organism>
<dbReference type="SUPFAM" id="SSF54719">
    <property type="entry name" value="Fe,Mn superoxide dismutase (SOD), C-terminal domain"/>
    <property type="match status" value="1"/>
</dbReference>
<dbReference type="AlphaFoldDB" id="A0A7S2PB35"/>
<dbReference type="EMBL" id="HBGW01052106">
    <property type="protein sequence ID" value="CAD9586530.1"/>
    <property type="molecule type" value="Transcribed_RNA"/>
</dbReference>
<name>A0A7S2PB35_9DINO</name>
<protein>
    <submittedName>
        <fullName evidence="1">Uncharacterized protein</fullName>
    </submittedName>
</protein>
<gene>
    <name evidence="1" type="ORF">BRAN1462_LOCUS33092</name>
</gene>
<evidence type="ECO:0000313" key="1">
    <source>
        <dbReference type="EMBL" id="CAD9586530.1"/>
    </source>
</evidence>